<keyword evidence="6" id="KW-0067">ATP-binding</keyword>
<dbReference type="AlphaFoldDB" id="A2FCN7"/>
<dbReference type="GO" id="GO:0005737">
    <property type="term" value="C:cytoplasm"/>
    <property type="evidence" value="ECO:0000318"/>
    <property type="project" value="GO_Central"/>
</dbReference>
<keyword evidence="5 8" id="KW-0418">Kinase</keyword>
<organism evidence="8 9">
    <name type="scientific">Trichomonas vaginalis (strain ATCC PRA-98 / G3)</name>
    <dbReference type="NCBI Taxonomy" id="412133"/>
    <lineage>
        <taxon>Eukaryota</taxon>
        <taxon>Metamonada</taxon>
        <taxon>Parabasalia</taxon>
        <taxon>Trichomonadida</taxon>
        <taxon>Trichomonadidae</taxon>
        <taxon>Trichomonas</taxon>
    </lineage>
</organism>
<dbReference type="KEGG" id="tva:4755093"/>
<dbReference type="PANTHER" id="PTHR24058:SF22">
    <property type="entry name" value="DUAL SPECIFICITY TYROSINE-PHOSPHORYLATION-REGULATED KINASE 4"/>
    <property type="match status" value="1"/>
</dbReference>
<dbReference type="InterPro" id="IPR050494">
    <property type="entry name" value="Ser_Thr_dual-spec_kinase"/>
</dbReference>
<keyword evidence="9" id="KW-1185">Reference proteome</keyword>
<evidence type="ECO:0000313" key="9">
    <source>
        <dbReference type="Proteomes" id="UP000001542"/>
    </source>
</evidence>
<keyword evidence="4" id="KW-0547">Nucleotide-binding</keyword>
<sequence>MIYKILATEFASKGIFVLMKNAVAMKSPRPLLIRPHQLACKSNKQLLMPLAAGPQSPPVKYTRSPRKYLHQNTLEYVSIPNAPVTPAMIIKDFSDLINRHEKSEVFQYKQIFYIRKSPQFKSVTQDDPDYFVFKKDEHIKYRYQQIVEICRGNFGSVLKCYDHKTKKIVAVKLIKDRPKIHKQILMEKVALDMIQEADPKFTHFIVPVIDKFYFRGFHCFCFELLWKDTYTCQKDENFVGYEDGLLKTVSKQICDSLIFFHSLGLVHCDIKPENIVWTNDQKTTVNLIDFGCCCHEGNPLFKYMQSRFYRAPEVILHISFTRAIDVWSFGLVIIELKLGHPLYAGNNEKEQLGMYYSSLGPPDEKYLRSSPRFSEFFGDDASIKNEYSYPLFDELVVGLDPDLVDLVRKCLEWDPNKRIKMTEVLKHPYLVNK</sequence>
<dbReference type="PANTHER" id="PTHR24058">
    <property type="entry name" value="DUAL SPECIFICITY PROTEIN KINASE"/>
    <property type="match status" value="1"/>
</dbReference>
<dbReference type="SUPFAM" id="SSF56112">
    <property type="entry name" value="Protein kinase-like (PK-like)"/>
    <property type="match status" value="1"/>
</dbReference>
<protein>
    <submittedName>
        <fullName evidence="8">CMGC family protein kinase</fullName>
    </submittedName>
</protein>
<dbReference type="InParanoid" id="A2FCN7"/>
<name>A2FCN7_TRIV3</name>
<evidence type="ECO:0000256" key="4">
    <source>
        <dbReference type="ARBA" id="ARBA00022741"/>
    </source>
</evidence>
<dbReference type="GO" id="GO:0005524">
    <property type="term" value="F:ATP binding"/>
    <property type="evidence" value="ECO:0007669"/>
    <property type="project" value="UniProtKB-KW"/>
</dbReference>
<accession>A2FCN7</accession>
<comment type="similarity">
    <text evidence="1">Belongs to the protein kinase superfamily. CMGC Ser/Thr protein kinase family. MNB/DYRK subfamily.</text>
</comment>
<dbReference type="OrthoDB" id="9332038at2759"/>
<dbReference type="VEuPathDB" id="TrichDB:TVAGG3_0287340"/>
<dbReference type="Proteomes" id="UP000001542">
    <property type="component" value="Unassembled WGS sequence"/>
</dbReference>
<dbReference type="VEuPathDB" id="TrichDB:TVAG_048130"/>
<evidence type="ECO:0000259" key="7">
    <source>
        <dbReference type="PROSITE" id="PS50011"/>
    </source>
</evidence>
<evidence type="ECO:0000256" key="6">
    <source>
        <dbReference type="ARBA" id="ARBA00022840"/>
    </source>
</evidence>
<dbReference type="Gene3D" id="1.10.510.10">
    <property type="entry name" value="Transferase(Phosphotransferase) domain 1"/>
    <property type="match status" value="1"/>
</dbReference>
<evidence type="ECO:0000256" key="1">
    <source>
        <dbReference type="ARBA" id="ARBA00008867"/>
    </source>
</evidence>
<dbReference type="eggNOG" id="KOG0667">
    <property type="taxonomic scope" value="Eukaryota"/>
</dbReference>
<dbReference type="PROSITE" id="PS50011">
    <property type="entry name" value="PROTEIN_KINASE_DOM"/>
    <property type="match status" value="1"/>
</dbReference>
<dbReference type="InterPro" id="IPR011009">
    <property type="entry name" value="Kinase-like_dom_sf"/>
</dbReference>
<keyword evidence="3" id="KW-0808">Transferase</keyword>
<dbReference type="Gene3D" id="3.30.200.20">
    <property type="entry name" value="Phosphorylase Kinase, domain 1"/>
    <property type="match status" value="1"/>
</dbReference>
<dbReference type="STRING" id="5722.A2FCN7"/>
<evidence type="ECO:0000256" key="2">
    <source>
        <dbReference type="ARBA" id="ARBA00022527"/>
    </source>
</evidence>
<gene>
    <name evidence="8" type="ORF">TVAG_048130</name>
</gene>
<dbReference type="GO" id="GO:0005856">
    <property type="term" value="C:cytoskeleton"/>
    <property type="evidence" value="ECO:0000318"/>
    <property type="project" value="GO_Central"/>
</dbReference>
<evidence type="ECO:0000313" key="8">
    <source>
        <dbReference type="EMBL" id="EAX97312.1"/>
    </source>
</evidence>
<proteinExistence type="inferred from homology"/>
<dbReference type="SMART" id="SM00220">
    <property type="entry name" value="S_TKc"/>
    <property type="match status" value="1"/>
</dbReference>
<reference evidence="8" key="1">
    <citation type="submission" date="2006-10" db="EMBL/GenBank/DDBJ databases">
        <authorList>
            <person name="Amadeo P."/>
            <person name="Zhao Q."/>
            <person name="Wortman J."/>
            <person name="Fraser-Liggett C."/>
            <person name="Carlton J."/>
        </authorList>
    </citation>
    <scope>NUCLEOTIDE SEQUENCE</scope>
    <source>
        <strain evidence="8">G3</strain>
    </source>
</reference>
<reference evidence="8" key="2">
    <citation type="journal article" date="2007" name="Science">
        <title>Draft genome sequence of the sexually transmitted pathogen Trichomonas vaginalis.</title>
        <authorList>
            <person name="Carlton J.M."/>
            <person name="Hirt R.P."/>
            <person name="Silva J.C."/>
            <person name="Delcher A.L."/>
            <person name="Schatz M."/>
            <person name="Zhao Q."/>
            <person name="Wortman J.R."/>
            <person name="Bidwell S.L."/>
            <person name="Alsmark U.C.M."/>
            <person name="Besteiro S."/>
            <person name="Sicheritz-Ponten T."/>
            <person name="Noel C.J."/>
            <person name="Dacks J.B."/>
            <person name="Foster P.G."/>
            <person name="Simillion C."/>
            <person name="Van de Peer Y."/>
            <person name="Miranda-Saavedra D."/>
            <person name="Barton G.J."/>
            <person name="Westrop G.D."/>
            <person name="Mueller S."/>
            <person name="Dessi D."/>
            <person name="Fiori P.L."/>
            <person name="Ren Q."/>
            <person name="Paulsen I."/>
            <person name="Zhang H."/>
            <person name="Bastida-Corcuera F.D."/>
            <person name="Simoes-Barbosa A."/>
            <person name="Brown M.T."/>
            <person name="Hayes R.D."/>
            <person name="Mukherjee M."/>
            <person name="Okumura C.Y."/>
            <person name="Schneider R."/>
            <person name="Smith A.J."/>
            <person name="Vanacova S."/>
            <person name="Villalvazo M."/>
            <person name="Haas B.J."/>
            <person name="Pertea M."/>
            <person name="Feldblyum T.V."/>
            <person name="Utterback T.R."/>
            <person name="Shu C.L."/>
            <person name="Osoegawa K."/>
            <person name="de Jong P.J."/>
            <person name="Hrdy I."/>
            <person name="Horvathova L."/>
            <person name="Zubacova Z."/>
            <person name="Dolezal P."/>
            <person name="Malik S.B."/>
            <person name="Logsdon J.M. Jr."/>
            <person name="Henze K."/>
            <person name="Gupta A."/>
            <person name="Wang C.C."/>
            <person name="Dunne R.L."/>
            <person name="Upcroft J.A."/>
            <person name="Upcroft P."/>
            <person name="White O."/>
            <person name="Salzberg S.L."/>
            <person name="Tang P."/>
            <person name="Chiu C.-H."/>
            <person name="Lee Y.-S."/>
            <person name="Embley T.M."/>
            <person name="Coombs G.H."/>
            <person name="Mottram J.C."/>
            <person name="Tachezy J."/>
            <person name="Fraser-Liggett C.M."/>
            <person name="Johnson P.J."/>
        </authorList>
    </citation>
    <scope>NUCLEOTIDE SEQUENCE [LARGE SCALE GENOMIC DNA]</scope>
    <source>
        <strain evidence="8">G3</strain>
    </source>
</reference>
<dbReference type="RefSeq" id="XP_001310242.1">
    <property type="nucleotide sequence ID" value="XM_001310241.1"/>
</dbReference>
<keyword evidence="2" id="KW-0723">Serine/threonine-protein kinase</keyword>
<dbReference type="Pfam" id="PF00069">
    <property type="entry name" value="Pkinase"/>
    <property type="match status" value="1"/>
</dbReference>
<dbReference type="SMR" id="A2FCN7"/>
<evidence type="ECO:0000256" key="3">
    <source>
        <dbReference type="ARBA" id="ARBA00022679"/>
    </source>
</evidence>
<dbReference type="GO" id="GO:0004674">
    <property type="term" value="F:protein serine/threonine kinase activity"/>
    <property type="evidence" value="ECO:0000318"/>
    <property type="project" value="GO_Central"/>
</dbReference>
<dbReference type="EMBL" id="DS113720">
    <property type="protein sequence ID" value="EAX97312.1"/>
    <property type="molecule type" value="Genomic_DNA"/>
</dbReference>
<dbReference type="InterPro" id="IPR000719">
    <property type="entry name" value="Prot_kinase_dom"/>
</dbReference>
<feature type="domain" description="Protein kinase" evidence="7">
    <location>
        <begin position="143"/>
        <end position="430"/>
    </location>
</feature>
<evidence type="ECO:0000256" key="5">
    <source>
        <dbReference type="ARBA" id="ARBA00022777"/>
    </source>
</evidence>